<accession>A0ABY5NTB9</accession>
<protein>
    <submittedName>
        <fullName evidence="2">Helix-turn-helix domain-containing protein</fullName>
    </submittedName>
</protein>
<dbReference type="Proteomes" id="UP001317001">
    <property type="component" value="Chromosome"/>
</dbReference>
<dbReference type="Gene3D" id="1.10.260.40">
    <property type="entry name" value="lambda repressor-like DNA-binding domains"/>
    <property type="match status" value="1"/>
</dbReference>
<dbReference type="Pfam" id="PF01381">
    <property type="entry name" value="HTH_3"/>
    <property type="match status" value="1"/>
</dbReference>
<gene>
    <name evidence="2" type="ORF">NPX36_01830</name>
</gene>
<evidence type="ECO:0000313" key="2">
    <source>
        <dbReference type="EMBL" id="UUV21817.1"/>
    </source>
</evidence>
<evidence type="ECO:0000313" key="3">
    <source>
        <dbReference type="Proteomes" id="UP001317001"/>
    </source>
</evidence>
<dbReference type="InterPro" id="IPR010982">
    <property type="entry name" value="Lambda_DNA-bd_dom_sf"/>
</dbReference>
<dbReference type="CDD" id="cd00093">
    <property type="entry name" value="HTH_XRE"/>
    <property type="match status" value="1"/>
</dbReference>
<sequence>MDKFTEIEEVEKVISKIKESRKEKGYSHDVMAVELGISPSAYNKIERMESKLTLERFLQIKKILDKDYSDFFDIKTDRIFNQTVNDQAYGNIEHYYQDNKDVYEKLIHAKDEQIALLKSLIKQ</sequence>
<name>A0ABY5NTB9_9FLAO</name>
<dbReference type="InterPro" id="IPR001387">
    <property type="entry name" value="Cro/C1-type_HTH"/>
</dbReference>
<keyword evidence="3" id="KW-1185">Reference proteome</keyword>
<reference evidence="2 3" key="1">
    <citation type="submission" date="2022-08" db="EMBL/GenBank/DDBJ databases">
        <title>Myroides zhujiangensis sp. nov., a novel bacterium isolated from sediment in the Pearl River Estuary.</title>
        <authorList>
            <person name="Cui L."/>
        </authorList>
    </citation>
    <scope>NUCLEOTIDE SEQUENCE [LARGE SCALE GENOMIC DNA]</scope>
    <source>
        <strain evidence="2 3">SCSIO 72103</strain>
    </source>
</reference>
<proteinExistence type="predicted"/>
<dbReference type="SMART" id="SM00530">
    <property type="entry name" value="HTH_XRE"/>
    <property type="match status" value="1"/>
</dbReference>
<evidence type="ECO:0000259" key="1">
    <source>
        <dbReference type="PROSITE" id="PS50943"/>
    </source>
</evidence>
<dbReference type="EMBL" id="CP102382">
    <property type="protein sequence ID" value="UUV21817.1"/>
    <property type="molecule type" value="Genomic_DNA"/>
</dbReference>
<dbReference type="PROSITE" id="PS50943">
    <property type="entry name" value="HTH_CROC1"/>
    <property type="match status" value="1"/>
</dbReference>
<feature type="domain" description="HTH cro/C1-type" evidence="1">
    <location>
        <begin position="17"/>
        <end position="71"/>
    </location>
</feature>
<dbReference type="SUPFAM" id="SSF47413">
    <property type="entry name" value="lambda repressor-like DNA-binding domains"/>
    <property type="match status" value="1"/>
</dbReference>
<dbReference type="RefSeq" id="WP_257499737.1">
    <property type="nucleotide sequence ID" value="NZ_CP102382.1"/>
</dbReference>
<organism evidence="2 3">
    <name type="scientific">Paenimyroides aestuarii</name>
    <dbReference type="NCBI Taxonomy" id="2968490"/>
    <lineage>
        <taxon>Bacteria</taxon>
        <taxon>Pseudomonadati</taxon>
        <taxon>Bacteroidota</taxon>
        <taxon>Flavobacteriia</taxon>
        <taxon>Flavobacteriales</taxon>
        <taxon>Flavobacteriaceae</taxon>
        <taxon>Paenimyroides</taxon>
    </lineage>
</organism>